<sequence length="117" mass="12327">MYKLIVLFAVLAISSQVLAKPHPGMVAGLHSLRPSGYLSSGVHDATVLDTRGAEFKRRENAAVRVSRSLQDASSKSSSSDESSPSVASPESPESVESRQSSASSESSESSESSKSRQ</sequence>
<dbReference type="Proteomes" id="UP000829291">
    <property type="component" value="Chromosome 5"/>
</dbReference>
<protein>
    <submittedName>
        <fullName evidence="4">Uncharacterized protein LOC124294814</fullName>
    </submittedName>
</protein>
<keyword evidence="3" id="KW-1185">Reference proteome</keyword>
<feature type="region of interest" description="Disordered" evidence="1">
    <location>
        <begin position="59"/>
        <end position="117"/>
    </location>
</feature>
<organism evidence="3 4">
    <name type="scientific">Neodiprion lecontei</name>
    <name type="common">Redheaded pine sawfly</name>
    <dbReference type="NCBI Taxonomy" id="441921"/>
    <lineage>
        <taxon>Eukaryota</taxon>
        <taxon>Metazoa</taxon>
        <taxon>Ecdysozoa</taxon>
        <taxon>Arthropoda</taxon>
        <taxon>Hexapoda</taxon>
        <taxon>Insecta</taxon>
        <taxon>Pterygota</taxon>
        <taxon>Neoptera</taxon>
        <taxon>Endopterygota</taxon>
        <taxon>Hymenoptera</taxon>
        <taxon>Tenthredinoidea</taxon>
        <taxon>Diprionidae</taxon>
        <taxon>Diprioninae</taxon>
        <taxon>Neodiprion</taxon>
    </lineage>
</organism>
<feature type="chain" id="PRO_5047512259" evidence="2">
    <location>
        <begin position="20"/>
        <end position="117"/>
    </location>
</feature>
<dbReference type="RefSeq" id="XP_046598068.1">
    <property type="nucleotide sequence ID" value="XM_046742112.1"/>
</dbReference>
<reference evidence="4" key="1">
    <citation type="submission" date="2025-08" db="UniProtKB">
        <authorList>
            <consortium name="RefSeq"/>
        </authorList>
    </citation>
    <scope>IDENTIFICATION</scope>
    <source>
        <tissue evidence="4">Thorax and Abdomen</tissue>
    </source>
</reference>
<feature type="signal peptide" evidence="2">
    <location>
        <begin position="1"/>
        <end position="19"/>
    </location>
</feature>
<evidence type="ECO:0000256" key="1">
    <source>
        <dbReference type="SAM" id="MobiDB-lite"/>
    </source>
</evidence>
<dbReference type="GeneID" id="124294814"/>
<gene>
    <name evidence="4" type="primary">LOC124294814</name>
</gene>
<name>A0ABM3GCR5_NEOLC</name>
<proteinExistence type="predicted"/>
<evidence type="ECO:0000313" key="3">
    <source>
        <dbReference type="Proteomes" id="UP000829291"/>
    </source>
</evidence>
<keyword evidence="2" id="KW-0732">Signal</keyword>
<evidence type="ECO:0000256" key="2">
    <source>
        <dbReference type="SAM" id="SignalP"/>
    </source>
</evidence>
<accession>A0ABM3GCR5</accession>
<evidence type="ECO:0000313" key="4">
    <source>
        <dbReference type="RefSeq" id="XP_046598068.1"/>
    </source>
</evidence>
<feature type="compositionally biased region" description="Low complexity" evidence="1">
    <location>
        <begin position="66"/>
        <end position="110"/>
    </location>
</feature>